<gene>
    <name evidence="1" type="ORF">PHYSODRAFT_481964</name>
</gene>
<dbReference type="RefSeq" id="XP_009519840.1">
    <property type="nucleotide sequence ID" value="XM_009521545.1"/>
</dbReference>
<sequence>PFITSRALYRSMEPSPRYFTLSTHTFMPGVRGTNSQVWFSSSELYSVPAAFFHCMNSSVSMASANVAGSSTTFADITMASECHFCITLFTKSFRASSSHDSISLAIRTKSLIHFGGLLRRPLLVVVERGSIRVIMQSLELSLPLFFTSTNPRFRLLTVPSILLASGRAAAFSFSSRLLWPVARSSCTLCCTARSTWCTA</sequence>
<dbReference type="EMBL" id="JH159152">
    <property type="protein sequence ID" value="EGZ24552.1"/>
    <property type="molecule type" value="Genomic_DNA"/>
</dbReference>
<dbReference type="InParanoid" id="G4YYG5"/>
<organism evidence="1 2">
    <name type="scientific">Phytophthora sojae (strain P6497)</name>
    <name type="common">Soybean stem and root rot agent</name>
    <name type="synonym">Phytophthora megasperma f. sp. glycines</name>
    <dbReference type="NCBI Taxonomy" id="1094619"/>
    <lineage>
        <taxon>Eukaryota</taxon>
        <taxon>Sar</taxon>
        <taxon>Stramenopiles</taxon>
        <taxon>Oomycota</taxon>
        <taxon>Peronosporomycetes</taxon>
        <taxon>Peronosporales</taxon>
        <taxon>Peronosporaceae</taxon>
        <taxon>Phytophthora</taxon>
    </lineage>
</organism>
<feature type="non-terminal residue" evidence="1">
    <location>
        <position position="1"/>
    </location>
</feature>
<dbReference type="KEGG" id="psoj:PHYSODRAFT_481964"/>
<reference evidence="1 2" key="1">
    <citation type="journal article" date="2006" name="Science">
        <title>Phytophthora genome sequences uncover evolutionary origins and mechanisms of pathogenesis.</title>
        <authorList>
            <person name="Tyler B.M."/>
            <person name="Tripathy S."/>
            <person name="Zhang X."/>
            <person name="Dehal P."/>
            <person name="Jiang R.H."/>
            <person name="Aerts A."/>
            <person name="Arredondo F.D."/>
            <person name="Baxter L."/>
            <person name="Bensasson D."/>
            <person name="Beynon J.L."/>
            <person name="Chapman J."/>
            <person name="Damasceno C.M."/>
            <person name="Dorrance A.E."/>
            <person name="Dou D."/>
            <person name="Dickerman A.W."/>
            <person name="Dubchak I.L."/>
            <person name="Garbelotto M."/>
            <person name="Gijzen M."/>
            <person name="Gordon S.G."/>
            <person name="Govers F."/>
            <person name="Grunwald N.J."/>
            <person name="Huang W."/>
            <person name="Ivors K.L."/>
            <person name="Jones R.W."/>
            <person name="Kamoun S."/>
            <person name="Krampis K."/>
            <person name="Lamour K.H."/>
            <person name="Lee M.K."/>
            <person name="McDonald W.H."/>
            <person name="Medina M."/>
            <person name="Meijer H.J."/>
            <person name="Nordberg E.K."/>
            <person name="Maclean D.J."/>
            <person name="Ospina-Giraldo M.D."/>
            <person name="Morris P.F."/>
            <person name="Phuntumart V."/>
            <person name="Putnam N.H."/>
            <person name="Rash S."/>
            <person name="Rose J.K."/>
            <person name="Sakihama Y."/>
            <person name="Salamov A.A."/>
            <person name="Savidor A."/>
            <person name="Scheuring C.F."/>
            <person name="Smith B.M."/>
            <person name="Sobral B.W."/>
            <person name="Terry A."/>
            <person name="Torto-Alalibo T.A."/>
            <person name="Win J."/>
            <person name="Xu Z."/>
            <person name="Zhang H."/>
            <person name="Grigoriev I.V."/>
            <person name="Rokhsar D.S."/>
            <person name="Boore J.L."/>
        </authorList>
    </citation>
    <scope>NUCLEOTIDE SEQUENCE [LARGE SCALE GENOMIC DNA]</scope>
    <source>
        <strain evidence="1 2">P6497</strain>
    </source>
</reference>
<evidence type="ECO:0000313" key="2">
    <source>
        <dbReference type="Proteomes" id="UP000002640"/>
    </source>
</evidence>
<dbReference type="AlphaFoldDB" id="G4YYG5"/>
<accession>G4YYG5</accession>
<evidence type="ECO:0000313" key="1">
    <source>
        <dbReference type="EMBL" id="EGZ24552.1"/>
    </source>
</evidence>
<name>G4YYG5_PHYSP</name>
<keyword evidence="2" id="KW-1185">Reference proteome</keyword>
<proteinExistence type="predicted"/>
<protein>
    <submittedName>
        <fullName evidence="1">Uncharacterized protein</fullName>
    </submittedName>
</protein>
<dbReference type="GeneID" id="20655440"/>
<dbReference type="Proteomes" id="UP000002640">
    <property type="component" value="Unassembled WGS sequence"/>
</dbReference>